<protein>
    <recommendedName>
        <fullName evidence="4">DUF3576 domain-containing protein</fullName>
    </recommendedName>
</protein>
<dbReference type="RefSeq" id="WP_164609559.1">
    <property type="nucleotide sequence ID" value="NZ_JAAIKE010000001.1"/>
</dbReference>
<comment type="caution">
    <text evidence="2">The sequence shown here is derived from an EMBL/GenBank/DDBJ whole genome shotgun (WGS) entry which is preliminary data.</text>
</comment>
<dbReference type="EMBL" id="JAAIKE010000001">
    <property type="protein sequence ID" value="NEX45582.1"/>
    <property type="molecule type" value="Genomic_DNA"/>
</dbReference>
<dbReference type="AlphaFoldDB" id="A0A6B3RR53"/>
<evidence type="ECO:0000313" key="2">
    <source>
        <dbReference type="EMBL" id="NEX45582.1"/>
    </source>
</evidence>
<keyword evidence="1" id="KW-0732">Signal</keyword>
<feature type="signal peptide" evidence="1">
    <location>
        <begin position="1"/>
        <end position="20"/>
    </location>
</feature>
<evidence type="ECO:0008006" key="4">
    <source>
        <dbReference type="Google" id="ProtNLM"/>
    </source>
</evidence>
<dbReference type="PROSITE" id="PS51257">
    <property type="entry name" value="PROKAR_LIPOPROTEIN"/>
    <property type="match status" value="1"/>
</dbReference>
<dbReference type="Proteomes" id="UP000481421">
    <property type="component" value="Unassembled WGS sequence"/>
</dbReference>
<evidence type="ECO:0000313" key="3">
    <source>
        <dbReference type="Proteomes" id="UP000481421"/>
    </source>
</evidence>
<keyword evidence="3" id="KW-1185">Reference proteome</keyword>
<accession>A0A6B3RR53</accession>
<feature type="chain" id="PRO_5025615422" description="DUF3576 domain-containing protein" evidence="1">
    <location>
        <begin position="21"/>
        <end position="151"/>
    </location>
</feature>
<gene>
    <name evidence="2" type="ORF">G3572_05150</name>
</gene>
<sequence length="151" mass="16665">MKRPVTAALVAVLVLTSCGAARESRLNPFNWFSRSEPVETLTPLRAKVDPRLLVSDVTLLSVEPYSGGAIVRATGVMESQGWWDAELVEVPNDDPSHLVLEFRMLPPVTDTAISTPRSREVTAATTLTPRRLEDIARITVQGERSARTTRR</sequence>
<proteinExistence type="predicted"/>
<organism evidence="2 3">
    <name type="scientific">Pseudotabrizicola algicola</name>
    <dbReference type="NCBI Taxonomy" id="2709381"/>
    <lineage>
        <taxon>Bacteria</taxon>
        <taxon>Pseudomonadati</taxon>
        <taxon>Pseudomonadota</taxon>
        <taxon>Alphaproteobacteria</taxon>
        <taxon>Rhodobacterales</taxon>
        <taxon>Paracoccaceae</taxon>
        <taxon>Pseudotabrizicola</taxon>
    </lineage>
</organism>
<name>A0A6B3RR53_9RHOB</name>
<evidence type="ECO:0000256" key="1">
    <source>
        <dbReference type="SAM" id="SignalP"/>
    </source>
</evidence>
<reference evidence="2 3" key="1">
    <citation type="submission" date="2020-02" db="EMBL/GenBank/DDBJ databases">
        <title>Rhodobacter algicola sp. nov., isolated from microalga culture.</title>
        <authorList>
            <person name="Park C.-Y."/>
        </authorList>
    </citation>
    <scope>NUCLEOTIDE SEQUENCE [LARGE SCALE GENOMIC DNA]</scope>
    <source>
        <strain evidence="2 3">ETT8</strain>
    </source>
</reference>